<dbReference type="RefSeq" id="WP_165973821.1">
    <property type="nucleotide sequence ID" value="NZ_SLZQ01000008.1"/>
</dbReference>
<dbReference type="GO" id="GO:0005886">
    <property type="term" value="C:plasma membrane"/>
    <property type="evidence" value="ECO:0007669"/>
    <property type="project" value="UniProtKB-SubCell"/>
</dbReference>
<keyword evidence="11" id="KW-1185">Reference proteome</keyword>
<comment type="caution">
    <text evidence="10">The sequence shown here is derived from an EMBL/GenBank/DDBJ whole genome shotgun (WGS) entry which is preliminary data.</text>
</comment>
<dbReference type="PROSITE" id="PS51257">
    <property type="entry name" value="PROKAR_LIPOPROTEIN"/>
    <property type="match status" value="1"/>
</dbReference>
<keyword evidence="3 9" id="KW-1134">Transmembrane beta strand</keyword>
<dbReference type="Gene3D" id="2.20.200.10">
    <property type="entry name" value="Outer membrane efflux proteins (OEP)"/>
    <property type="match status" value="1"/>
</dbReference>
<evidence type="ECO:0000256" key="5">
    <source>
        <dbReference type="ARBA" id="ARBA00022729"/>
    </source>
</evidence>
<dbReference type="Gene3D" id="1.20.1600.10">
    <property type="entry name" value="Outer membrane efflux proteins (OEP)"/>
    <property type="match status" value="1"/>
</dbReference>
<evidence type="ECO:0000256" key="1">
    <source>
        <dbReference type="ARBA" id="ARBA00004370"/>
    </source>
</evidence>
<organism evidence="10 11">
    <name type="scientific">Paucimonas lemoignei</name>
    <name type="common">Pseudomonas lemoignei</name>
    <dbReference type="NCBI Taxonomy" id="29443"/>
    <lineage>
        <taxon>Bacteria</taxon>
        <taxon>Pseudomonadati</taxon>
        <taxon>Pseudomonadota</taxon>
        <taxon>Betaproteobacteria</taxon>
        <taxon>Burkholderiales</taxon>
        <taxon>Burkholderiaceae</taxon>
        <taxon>Paucimonas</taxon>
    </lineage>
</organism>
<evidence type="ECO:0000256" key="9">
    <source>
        <dbReference type="RuleBase" id="RU362097"/>
    </source>
</evidence>
<evidence type="ECO:0000256" key="3">
    <source>
        <dbReference type="ARBA" id="ARBA00022452"/>
    </source>
</evidence>
<evidence type="ECO:0000256" key="6">
    <source>
        <dbReference type="ARBA" id="ARBA00023136"/>
    </source>
</evidence>
<proteinExistence type="inferred from homology"/>
<evidence type="ECO:0000313" key="11">
    <source>
        <dbReference type="Proteomes" id="UP000295382"/>
    </source>
</evidence>
<protein>
    <submittedName>
        <fullName evidence="10">NodT family efflux transporter outer membrane factor (OMF) lipoprotein</fullName>
    </submittedName>
</protein>
<reference evidence="10 11" key="1">
    <citation type="submission" date="2019-03" db="EMBL/GenBank/DDBJ databases">
        <title>Genomic Encyclopedia of Type Strains, Phase IV (KMG-IV): sequencing the most valuable type-strain genomes for metagenomic binning, comparative biology and taxonomic classification.</title>
        <authorList>
            <person name="Goeker M."/>
        </authorList>
    </citation>
    <scope>NUCLEOTIDE SEQUENCE [LARGE SCALE GENOMIC DNA]</scope>
    <source>
        <strain evidence="10 11">DSM 7445</strain>
    </source>
</reference>
<comment type="subcellular location">
    <subcellularLocation>
        <location evidence="9">Cell membrane</location>
        <topology evidence="9">Lipid-anchor</topology>
    </subcellularLocation>
    <subcellularLocation>
        <location evidence="1">Membrane</location>
    </subcellularLocation>
</comment>
<keyword evidence="6 9" id="KW-0472">Membrane</keyword>
<evidence type="ECO:0000256" key="2">
    <source>
        <dbReference type="ARBA" id="ARBA00007613"/>
    </source>
</evidence>
<comment type="similarity">
    <text evidence="2 9">Belongs to the outer membrane factor (OMF) (TC 1.B.17) family.</text>
</comment>
<dbReference type="SUPFAM" id="SSF56954">
    <property type="entry name" value="Outer membrane efflux proteins (OEP)"/>
    <property type="match status" value="1"/>
</dbReference>
<sequence length="489" mass="52045">MKTASLFQLSSLRLPLCAAMTALLGACASYQGIAPGAKAIEQVNLPAIQAAQQTQDAWPHEDWWRAFGDAQLDRLMNQALTNSPSLALAQSRIARAQAASSLANAGSGPQATLNTDASYGRQSENYVMPKPPLGKGGEYVSTGRAAIDFGLDLDLWGRNAALIRAANAQLDASRYDHDAARLALTTSIARSYAQLAAQYELQDVLLATQKQRQSIRTLTDQRIKSGLDTRVEQKQAESSEASIRADLAQLNTSMEATRLQLAALSGQMPTAAREIGRPALSAPAYAVPQNLPLDLLARRPELAAQRARILAALGDADAAKAQFYPNINLTAFLGFQAIGLNNLLSAGSMVSGIGPAIHLPLFDSGHLRANYAGKVADIDGAIAQYNQSVLTAAQDVAEQLTRIAALSTEEEATQAALAASEEAYRVAMLRYRGGLSPYLTALTVETQLLAQRRAAADLRARRLDLQVALVRALGGGFHDNAAPLATNKH</sequence>
<evidence type="ECO:0000256" key="7">
    <source>
        <dbReference type="ARBA" id="ARBA00023139"/>
    </source>
</evidence>
<evidence type="ECO:0000313" key="10">
    <source>
        <dbReference type="EMBL" id="TCS36056.1"/>
    </source>
</evidence>
<dbReference type="EMBL" id="SLZQ01000008">
    <property type="protein sequence ID" value="TCS36056.1"/>
    <property type="molecule type" value="Genomic_DNA"/>
</dbReference>
<feature type="signal peptide" evidence="9">
    <location>
        <begin position="1"/>
        <end position="18"/>
    </location>
</feature>
<dbReference type="PANTHER" id="PTHR30203">
    <property type="entry name" value="OUTER MEMBRANE CATION EFFLUX PROTEIN"/>
    <property type="match status" value="1"/>
</dbReference>
<evidence type="ECO:0000256" key="4">
    <source>
        <dbReference type="ARBA" id="ARBA00022692"/>
    </source>
</evidence>
<dbReference type="InterPro" id="IPR010131">
    <property type="entry name" value="MdtP/NodT-like"/>
</dbReference>
<dbReference type="Proteomes" id="UP000295382">
    <property type="component" value="Unassembled WGS sequence"/>
</dbReference>
<dbReference type="Pfam" id="PF02321">
    <property type="entry name" value="OEP"/>
    <property type="match status" value="2"/>
</dbReference>
<keyword evidence="5 9" id="KW-0732">Signal</keyword>
<keyword evidence="4 9" id="KW-0812">Transmembrane</keyword>
<evidence type="ECO:0000256" key="8">
    <source>
        <dbReference type="ARBA" id="ARBA00023288"/>
    </source>
</evidence>
<name>A0A4R3HSC7_PAULE</name>
<keyword evidence="8 9" id="KW-0449">Lipoprotein</keyword>
<dbReference type="InterPro" id="IPR003423">
    <property type="entry name" value="OMP_efflux"/>
</dbReference>
<accession>A0A4R3HSC7</accession>
<dbReference type="AlphaFoldDB" id="A0A4R3HSC7"/>
<dbReference type="NCBIfam" id="TIGR01845">
    <property type="entry name" value="outer_NodT"/>
    <property type="match status" value="1"/>
</dbReference>
<dbReference type="GO" id="GO:0015562">
    <property type="term" value="F:efflux transmembrane transporter activity"/>
    <property type="evidence" value="ECO:0007669"/>
    <property type="project" value="InterPro"/>
</dbReference>
<gene>
    <name evidence="10" type="ORF">EDC30_108120</name>
</gene>
<feature type="chain" id="PRO_5021043829" evidence="9">
    <location>
        <begin position="19"/>
        <end position="489"/>
    </location>
</feature>
<keyword evidence="7 9" id="KW-0564">Palmitate</keyword>
<dbReference type="PANTHER" id="PTHR30203:SF20">
    <property type="entry name" value="MULTIDRUG RESISTANCE OUTER MEMBRANE PROTEIN MDTP-RELATED"/>
    <property type="match status" value="1"/>
</dbReference>